<proteinExistence type="predicted"/>
<reference evidence="1 2" key="1">
    <citation type="submission" date="2019-11" db="EMBL/GenBank/DDBJ databases">
        <title>Streptomyces typhae sp. nov., a novel endophytic actinomycete isolated from the root of cattail pollen (Typha angustifolia L.).</title>
        <authorList>
            <person name="Peng C."/>
        </authorList>
    </citation>
    <scope>NUCLEOTIDE SEQUENCE [LARGE SCALE GENOMIC DNA]</scope>
    <source>
        <strain evidence="2">p1417</strain>
    </source>
</reference>
<name>A0A6L6X164_9ACTN</name>
<protein>
    <submittedName>
        <fullName evidence="1">Uncharacterized protein</fullName>
    </submittedName>
</protein>
<sequence>MIVRIVCVDSWHVTYQSTDDIWDSAEADIFRTLSEATSNWRPATEAETAEWHARFRPGPQNWN</sequence>
<dbReference type="RefSeq" id="WP_157167062.1">
    <property type="nucleotide sequence ID" value="NZ_WPNZ01000012.1"/>
</dbReference>
<evidence type="ECO:0000313" key="1">
    <source>
        <dbReference type="EMBL" id="MVO87437.1"/>
    </source>
</evidence>
<dbReference type="AlphaFoldDB" id="A0A6L6X164"/>
<keyword evidence="2" id="KW-1185">Reference proteome</keyword>
<gene>
    <name evidence="1" type="ORF">GPA10_22400</name>
</gene>
<dbReference type="Proteomes" id="UP000483802">
    <property type="component" value="Unassembled WGS sequence"/>
</dbReference>
<comment type="caution">
    <text evidence="1">The sequence shown here is derived from an EMBL/GenBank/DDBJ whole genome shotgun (WGS) entry which is preliminary data.</text>
</comment>
<accession>A0A6L6X164</accession>
<evidence type="ECO:0000313" key="2">
    <source>
        <dbReference type="Proteomes" id="UP000483802"/>
    </source>
</evidence>
<dbReference type="EMBL" id="WPNZ01000012">
    <property type="protein sequence ID" value="MVO87437.1"/>
    <property type="molecule type" value="Genomic_DNA"/>
</dbReference>
<organism evidence="1 2">
    <name type="scientific">Streptomyces typhae</name>
    <dbReference type="NCBI Taxonomy" id="2681492"/>
    <lineage>
        <taxon>Bacteria</taxon>
        <taxon>Bacillati</taxon>
        <taxon>Actinomycetota</taxon>
        <taxon>Actinomycetes</taxon>
        <taxon>Kitasatosporales</taxon>
        <taxon>Streptomycetaceae</taxon>
        <taxon>Streptomyces</taxon>
    </lineage>
</organism>